<reference evidence="1 2" key="1">
    <citation type="submission" date="2023-01" db="EMBL/GenBank/DDBJ databases">
        <title>Analysis of 21 Apiospora genomes using comparative genomics revels a genus with tremendous synthesis potential of carbohydrate active enzymes and secondary metabolites.</title>
        <authorList>
            <person name="Sorensen T."/>
        </authorList>
    </citation>
    <scope>NUCLEOTIDE SEQUENCE [LARGE SCALE GENOMIC DNA]</scope>
    <source>
        <strain evidence="1 2">CBS 83171</strain>
    </source>
</reference>
<name>A0ABR1VEL1_9PEZI</name>
<keyword evidence="2" id="KW-1185">Reference proteome</keyword>
<organism evidence="1 2">
    <name type="scientific">Apiospora saccharicola</name>
    <dbReference type="NCBI Taxonomy" id="335842"/>
    <lineage>
        <taxon>Eukaryota</taxon>
        <taxon>Fungi</taxon>
        <taxon>Dikarya</taxon>
        <taxon>Ascomycota</taxon>
        <taxon>Pezizomycotina</taxon>
        <taxon>Sordariomycetes</taxon>
        <taxon>Xylariomycetidae</taxon>
        <taxon>Amphisphaeriales</taxon>
        <taxon>Apiosporaceae</taxon>
        <taxon>Apiospora</taxon>
    </lineage>
</organism>
<dbReference type="EMBL" id="JAQQWM010000004">
    <property type="protein sequence ID" value="KAK8068434.1"/>
    <property type="molecule type" value="Genomic_DNA"/>
</dbReference>
<proteinExistence type="predicted"/>
<accession>A0ABR1VEL1</accession>
<dbReference type="Proteomes" id="UP001446871">
    <property type="component" value="Unassembled WGS sequence"/>
</dbReference>
<gene>
    <name evidence="1" type="ORF">PG996_007546</name>
</gene>
<evidence type="ECO:0000313" key="1">
    <source>
        <dbReference type="EMBL" id="KAK8068434.1"/>
    </source>
</evidence>
<protein>
    <submittedName>
        <fullName evidence="1">Uncharacterized protein</fullName>
    </submittedName>
</protein>
<comment type="caution">
    <text evidence="1">The sequence shown here is derived from an EMBL/GenBank/DDBJ whole genome shotgun (WGS) entry which is preliminary data.</text>
</comment>
<sequence length="306" mass="32040">MLRARATEDVIGGSLASVNLLGNPAAKQEQRILLPGGLAEAVARGGTVPGSASLAWVGPLPGCPPTSRSSTFAPARGQAGAQVLLVRQALGAMAMRTDHVAADKEAEAAQLASLEEAVGGGVLEEGQQRRGSGSVRCIQGAAGRVGLAQTALAASTKQVMQRHITIPKYLGPVIDDLDTRGCLNEFGIDRVTLVDVYNLDGYQLAVILVGSLVDSTKGTGFGTRHFLRENHLTQRRPAPDEPSRVRLGPVHRDMEGLVAVPSDTTSPFVSTLPQSISMAAPPRGLPTAGPALWSSWLLSTPLWVRL</sequence>
<evidence type="ECO:0000313" key="2">
    <source>
        <dbReference type="Proteomes" id="UP001446871"/>
    </source>
</evidence>